<dbReference type="EMBL" id="BGPR01000032">
    <property type="protein sequence ID" value="GBL83294.1"/>
    <property type="molecule type" value="Genomic_DNA"/>
</dbReference>
<name>A0A4Y2AWN8_ARAVE</name>
<protein>
    <submittedName>
        <fullName evidence="1">Uncharacterized protein</fullName>
    </submittedName>
</protein>
<dbReference type="Proteomes" id="UP000499080">
    <property type="component" value="Unassembled WGS sequence"/>
</dbReference>
<organism evidence="1 2">
    <name type="scientific">Araneus ventricosus</name>
    <name type="common">Orbweaver spider</name>
    <name type="synonym">Epeira ventricosa</name>
    <dbReference type="NCBI Taxonomy" id="182803"/>
    <lineage>
        <taxon>Eukaryota</taxon>
        <taxon>Metazoa</taxon>
        <taxon>Ecdysozoa</taxon>
        <taxon>Arthropoda</taxon>
        <taxon>Chelicerata</taxon>
        <taxon>Arachnida</taxon>
        <taxon>Araneae</taxon>
        <taxon>Araneomorphae</taxon>
        <taxon>Entelegynae</taxon>
        <taxon>Araneoidea</taxon>
        <taxon>Araneidae</taxon>
        <taxon>Araneus</taxon>
    </lineage>
</organism>
<evidence type="ECO:0000313" key="2">
    <source>
        <dbReference type="Proteomes" id="UP000499080"/>
    </source>
</evidence>
<gene>
    <name evidence="1" type="ORF">AVEN_110622_1</name>
</gene>
<evidence type="ECO:0000313" key="1">
    <source>
        <dbReference type="EMBL" id="GBL83294.1"/>
    </source>
</evidence>
<accession>A0A4Y2AWN8</accession>
<comment type="caution">
    <text evidence="1">The sequence shown here is derived from an EMBL/GenBank/DDBJ whole genome shotgun (WGS) entry which is preliminary data.</text>
</comment>
<proteinExistence type="predicted"/>
<keyword evidence="2" id="KW-1185">Reference proteome</keyword>
<dbReference type="AlphaFoldDB" id="A0A4Y2AWN8"/>
<sequence length="169" mass="18758">MLEVPSLLTANSGSVANAKLPDYKQCIRGAPSHRYAPSLAMSPEEKHHVIAPTREVRTCLHTRQLLIPIFEVPPVVLSGLQHEGYLGTDLVILNRGQMSRTTPELAPPLQPFASHQLEDVWPLRMIWRATGPIHGGSSVESGFEQATLRFRGRDLTTRPTLPKQGKKKE</sequence>
<reference evidence="1 2" key="1">
    <citation type="journal article" date="2019" name="Sci. Rep.">
        <title>Orb-weaving spider Araneus ventricosus genome elucidates the spidroin gene catalogue.</title>
        <authorList>
            <person name="Kono N."/>
            <person name="Nakamura H."/>
            <person name="Ohtoshi R."/>
            <person name="Moran D.A.P."/>
            <person name="Shinohara A."/>
            <person name="Yoshida Y."/>
            <person name="Fujiwara M."/>
            <person name="Mori M."/>
            <person name="Tomita M."/>
            <person name="Arakawa K."/>
        </authorList>
    </citation>
    <scope>NUCLEOTIDE SEQUENCE [LARGE SCALE GENOMIC DNA]</scope>
</reference>